<reference evidence="5 6" key="1">
    <citation type="submission" date="2020-08" db="EMBL/GenBank/DDBJ databases">
        <title>Sequencing the genomes of 1000 actinobacteria strains.</title>
        <authorList>
            <person name="Klenk H.-P."/>
        </authorList>
    </citation>
    <scope>NUCLEOTIDE SEQUENCE [LARGE SCALE GENOMIC DNA]</scope>
    <source>
        <strain evidence="5 6">DSM 28967</strain>
    </source>
</reference>
<dbReference type="PANTHER" id="PTHR44846:SF17">
    <property type="entry name" value="GNTR-FAMILY TRANSCRIPTIONAL REGULATOR"/>
    <property type="match status" value="1"/>
</dbReference>
<dbReference type="Gene3D" id="1.10.10.10">
    <property type="entry name" value="Winged helix-like DNA-binding domain superfamily/Winged helix DNA-binding domain"/>
    <property type="match status" value="1"/>
</dbReference>
<keyword evidence="6" id="KW-1185">Reference proteome</keyword>
<dbReference type="Proteomes" id="UP000549971">
    <property type="component" value="Unassembled WGS sequence"/>
</dbReference>
<name>A0A7W9JDI0_9ACTN</name>
<evidence type="ECO:0000313" key="6">
    <source>
        <dbReference type="Proteomes" id="UP000549971"/>
    </source>
</evidence>
<dbReference type="EMBL" id="JACHMY010000001">
    <property type="protein sequence ID" value="MBB5839994.1"/>
    <property type="molecule type" value="Genomic_DNA"/>
</dbReference>
<dbReference type="PRINTS" id="PR00035">
    <property type="entry name" value="HTHGNTR"/>
</dbReference>
<keyword evidence="1" id="KW-0805">Transcription regulation</keyword>
<keyword evidence="3" id="KW-0804">Transcription</keyword>
<evidence type="ECO:0000256" key="1">
    <source>
        <dbReference type="ARBA" id="ARBA00023015"/>
    </source>
</evidence>
<dbReference type="RefSeq" id="WP_184802043.1">
    <property type="nucleotide sequence ID" value="NZ_JACHMY010000001.1"/>
</dbReference>
<gene>
    <name evidence="5" type="ORF">HDA39_006728</name>
</gene>
<dbReference type="SUPFAM" id="SSF46785">
    <property type="entry name" value="Winged helix' DNA-binding domain"/>
    <property type="match status" value="1"/>
</dbReference>
<organism evidence="5 6">
    <name type="scientific">Kribbella italica</name>
    <dbReference type="NCBI Taxonomy" id="1540520"/>
    <lineage>
        <taxon>Bacteria</taxon>
        <taxon>Bacillati</taxon>
        <taxon>Actinomycetota</taxon>
        <taxon>Actinomycetes</taxon>
        <taxon>Propionibacteriales</taxon>
        <taxon>Kribbellaceae</taxon>
        <taxon>Kribbella</taxon>
    </lineage>
</organism>
<evidence type="ECO:0000256" key="3">
    <source>
        <dbReference type="ARBA" id="ARBA00023163"/>
    </source>
</evidence>
<dbReference type="PROSITE" id="PS50949">
    <property type="entry name" value="HTH_GNTR"/>
    <property type="match status" value="1"/>
</dbReference>
<comment type="caution">
    <text evidence="5">The sequence shown here is derived from an EMBL/GenBank/DDBJ whole genome shotgun (WGS) entry which is preliminary data.</text>
</comment>
<dbReference type="PANTHER" id="PTHR44846">
    <property type="entry name" value="MANNOSYL-D-GLYCERATE TRANSPORT/METABOLISM SYSTEM REPRESSOR MNGR-RELATED"/>
    <property type="match status" value="1"/>
</dbReference>
<proteinExistence type="predicted"/>
<dbReference type="CDD" id="cd07377">
    <property type="entry name" value="WHTH_GntR"/>
    <property type="match status" value="1"/>
</dbReference>
<evidence type="ECO:0000259" key="4">
    <source>
        <dbReference type="PROSITE" id="PS50949"/>
    </source>
</evidence>
<dbReference type="AlphaFoldDB" id="A0A7W9JDI0"/>
<sequence>MTAETSAKYDRVASALRAEIRDGKHSVGAPLPPIAELTERFGISHMTAKQALKVLRDEGLIATGRGAPAKVVSPKGQPSVQDQLNDLADRLAAVERRTASLESHVSKTTGVGRESP</sequence>
<dbReference type="InterPro" id="IPR036388">
    <property type="entry name" value="WH-like_DNA-bd_sf"/>
</dbReference>
<evidence type="ECO:0000313" key="5">
    <source>
        <dbReference type="EMBL" id="MBB5839994.1"/>
    </source>
</evidence>
<dbReference type="InterPro" id="IPR050679">
    <property type="entry name" value="Bact_HTH_transcr_reg"/>
</dbReference>
<dbReference type="GO" id="GO:0003677">
    <property type="term" value="F:DNA binding"/>
    <property type="evidence" value="ECO:0007669"/>
    <property type="project" value="UniProtKB-KW"/>
</dbReference>
<feature type="domain" description="HTH gntR-type" evidence="4">
    <location>
        <begin position="6"/>
        <end position="74"/>
    </location>
</feature>
<evidence type="ECO:0000256" key="2">
    <source>
        <dbReference type="ARBA" id="ARBA00023125"/>
    </source>
</evidence>
<keyword evidence="2 5" id="KW-0238">DNA-binding</keyword>
<accession>A0A7W9JDI0</accession>
<dbReference type="Pfam" id="PF00392">
    <property type="entry name" value="GntR"/>
    <property type="match status" value="1"/>
</dbReference>
<dbReference type="InterPro" id="IPR036390">
    <property type="entry name" value="WH_DNA-bd_sf"/>
</dbReference>
<dbReference type="SMART" id="SM00345">
    <property type="entry name" value="HTH_GNTR"/>
    <property type="match status" value="1"/>
</dbReference>
<protein>
    <submittedName>
        <fullName evidence="5">DNA-binding GntR family transcriptional regulator</fullName>
    </submittedName>
</protein>
<dbReference type="GO" id="GO:0045892">
    <property type="term" value="P:negative regulation of DNA-templated transcription"/>
    <property type="evidence" value="ECO:0007669"/>
    <property type="project" value="TreeGrafter"/>
</dbReference>
<dbReference type="InterPro" id="IPR000524">
    <property type="entry name" value="Tscrpt_reg_HTH_GntR"/>
</dbReference>
<dbReference type="GO" id="GO:0003700">
    <property type="term" value="F:DNA-binding transcription factor activity"/>
    <property type="evidence" value="ECO:0007669"/>
    <property type="project" value="InterPro"/>
</dbReference>